<dbReference type="InterPro" id="IPR037185">
    <property type="entry name" value="EmrE-like"/>
</dbReference>
<sequence>MSIHSRNFPAGLGWAAVAILVWSGALVMLRLGVTTSLNAYDLTMLRFAVAGLLLAPIALRRGRGTDRLGVMGLGAMVVCFGAPYVLLVALAMKTAAAAAGALNPGAMAIVSVLLGRAILGDRIGGARLIGLALTTLGSC</sequence>
<gene>
    <name evidence="3" type="ORF">QO033_19135</name>
</gene>
<feature type="domain" description="EamA" evidence="2">
    <location>
        <begin position="11"/>
        <end position="138"/>
    </location>
</feature>
<feature type="transmembrane region" description="Helical" evidence="1">
    <location>
        <begin position="71"/>
        <end position="92"/>
    </location>
</feature>
<protein>
    <submittedName>
        <fullName evidence="3">EamA family transporter</fullName>
    </submittedName>
</protein>
<feature type="transmembrane region" description="Helical" evidence="1">
    <location>
        <begin position="98"/>
        <end position="119"/>
    </location>
</feature>
<evidence type="ECO:0000313" key="4">
    <source>
        <dbReference type="Proteomes" id="UP001243757"/>
    </source>
</evidence>
<proteinExistence type="predicted"/>
<dbReference type="Proteomes" id="UP001243757">
    <property type="component" value="Unassembled WGS sequence"/>
</dbReference>
<evidence type="ECO:0000313" key="3">
    <source>
        <dbReference type="EMBL" id="MDK3019801.1"/>
    </source>
</evidence>
<evidence type="ECO:0000259" key="2">
    <source>
        <dbReference type="Pfam" id="PF00892"/>
    </source>
</evidence>
<accession>A0ABT7F5A4</accession>
<reference evidence="3 4" key="1">
    <citation type="submission" date="2023-05" db="EMBL/GenBank/DDBJ databases">
        <title>Pseudodonghicola sp. nov.</title>
        <authorList>
            <person name="Huang J."/>
        </authorList>
    </citation>
    <scope>NUCLEOTIDE SEQUENCE [LARGE SCALE GENOMIC DNA]</scope>
    <source>
        <strain evidence="3 4">IC7</strain>
    </source>
</reference>
<feature type="transmembrane region" description="Helical" evidence="1">
    <location>
        <begin position="39"/>
        <end position="59"/>
    </location>
</feature>
<evidence type="ECO:0000256" key="1">
    <source>
        <dbReference type="SAM" id="Phobius"/>
    </source>
</evidence>
<keyword evidence="1" id="KW-0472">Membrane</keyword>
<dbReference type="Pfam" id="PF00892">
    <property type="entry name" value="EamA"/>
    <property type="match status" value="1"/>
</dbReference>
<comment type="caution">
    <text evidence="3">The sequence shown here is derived from an EMBL/GenBank/DDBJ whole genome shotgun (WGS) entry which is preliminary data.</text>
</comment>
<feature type="transmembrane region" description="Helical" evidence="1">
    <location>
        <begin position="12"/>
        <end position="33"/>
    </location>
</feature>
<keyword evidence="1" id="KW-0812">Transmembrane</keyword>
<name>A0ABT7F5A4_9RHOB</name>
<dbReference type="SUPFAM" id="SSF103481">
    <property type="entry name" value="Multidrug resistance efflux transporter EmrE"/>
    <property type="match status" value="1"/>
</dbReference>
<keyword evidence="4" id="KW-1185">Reference proteome</keyword>
<dbReference type="InterPro" id="IPR000620">
    <property type="entry name" value="EamA_dom"/>
</dbReference>
<dbReference type="EMBL" id="JASNJD010000018">
    <property type="protein sequence ID" value="MDK3019801.1"/>
    <property type="molecule type" value="Genomic_DNA"/>
</dbReference>
<dbReference type="RefSeq" id="WP_284482574.1">
    <property type="nucleotide sequence ID" value="NZ_JASNJD010000018.1"/>
</dbReference>
<keyword evidence="1" id="KW-1133">Transmembrane helix</keyword>
<organism evidence="3 4">
    <name type="scientific">Pseudodonghicola flavimaris</name>
    <dbReference type="NCBI Taxonomy" id="3050036"/>
    <lineage>
        <taxon>Bacteria</taxon>
        <taxon>Pseudomonadati</taxon>
        <taxon>Pseudomonadota</taxon>
        <taxon>Alphaproteobacteria</taxon>
        <taxon>Rhodobacterales</taxon>
        <taxon>Paracoccaceae</taxon>
        <taxon>Pseudodonghicola</taxon>
    </lineage>
</organism>